<name>A0A7G7G618_9BACT</name>
<evidence type="ECO:0000256" key="10">
    <source>
        <dbReference type="PIRSR" id="PIRSR000412-50"/>
    </source>
</evidence>
<comment type="pathway">
    <text evidence="9">Amino-acid biosynthesis; glycine biosynthesis; glycine from L-serine: step 1/1.</text>
</comment>
<keyword evidence="8 9" id="KW-0663">Pyridoxal phosphate</keyword>
<evidence type="ECO:0000256" key="3">
    <source>
        <dbReference type="ARBA" id="ARBA00006376"/>
    </source>
</evidence>
<evidence type="ECO:0000313" key="13">
    <source>
        <dbReference type="Proteomes" id="UP000515237"/>
    </source>
</evidence>
<dbReference type="GO" id="GO:0019264">
    <property type="term" value="P:glycine biosynthetic process from serine"/>
    <property type="evidence" value="ECO:0007669"/>
    <property type="project" value="UniProtKB-UniRule"/>
</dbReference>
<comment type="function">
    <text evidence="9">Catalyzes the reversible interconversion of serine and glycine with tetrahydrofolate (THF) serving as the one-carbon carrier. This reaction serves as the major source of one-carbon groups required for the biosynthesis of purines, thymidylate, methionine, and other important biomolecules. Also exhibits THF-independent aldolase activity toward beta-hydroxyamino acids, producing glycine and aldehydes, via a retro-aldol mechanism.</text>
</comment>
<comment type="subunit">
    <text evidence="4 9">Homodimer.</text>
</comment>
<dbReference type="PIRSF" id="PIRSF000412">
    <property type="entry name" value="SHMT"/>
    <property type="match status" value="1"/>
</dbReference>
<feature type="domain" description="Serine hydroxymethyltransferase-like" evidence="11">
    <location>
        <begin position="2"/>
        <end position="392"/>
    </location>
</feature>
<dbReference type="InterPro" id="IPR015422">
    <property type="entry name" value="PyrdxlP-dep_Trfase_small"/>
</dbReference>
<comment type="catalytic activity">
    <reaction evidence="9">
        <text>(6R)-5,10-methylene-5,6,7,8-tetrahydrofolate + glycine + H2O = (6S)-5,6,7,8-tetrahydrofolate + L-serine</text>
        <dbReference type="Rhea" id="RHEA:15481"/>
        <dbReference type="ChEBI" id="CHEBI:15377"/>
        <dbReference type="ChEBI" id="CHEBI:15636"/>
        <dbReference type="ChEBI" id="CHEBI:33384"/>
        <dbReference type="ChEBI" id="CHEBI:57305"/>
        <dbReference type="ChEBI" id="CHEBI:57453"/>
        <dbReference type="EC" id="2.1.2.1"/>
    </reaction>
</comment>
<dbReference type="GO" id="GO:0005829">
    <property type="term" value="C:cytosol"/>
    <property type="evidence" value="ECO:0007669"/>
    <property type="project" value="TreeGrafter"/>
</dbReference>
<proteinExistence type="inferred from homology"/>
<dbReference type="UniPathway" id="UPA00193"/>
<keyword evidence="5 9" id="KW-0963">Cytoplasm</keyword>
<feature type="binding site" evidence="9">
    <location>
        <position position="113"/>
    </location>
    <ligand>
        <name>(6S)-5,6,7,8-tetrahydrofolate</name>
        <dbReference type="ChEBI" id="CHEBI:57453"/>
    </ligand>
</feature>
<dbReference type="PANTHER" id="PTHR11680">
    <property type="entry name" value="SERINE HYDROXYMETHYLTRANSFERASE"/>
    <property type="match status" value="1"/>
</dbReference>
<dbReference type="EMBL" id="CP055156">
    <property type="protein sequence ID" value="QNF32602.1"/>
    <property type="molecule type" value="Genomic_DNA"/>
</dbReference>
<comment type="similarity">
    <text evidence="3 9">Belongs to the SHMT family.</text>
</comment>
<comment type="caution">
    <text evidence="9">Lacks conserved residue(s) required for the propagation of feature annotation.</text>
</comment>
<dbReference type="GO" id="GO:0030170">
    <property type="term" value="F:pyridoxal phosphate binding"/>
    <property type="evidence" value="ECO:0007669"/>
    <property type="project" value="UniProtKB-UniRule"/>
</dbReference>
<dbReference type="InterPro" id="IPR049943">
    <property type="entry name" value="Ser_HO-MeTrfase-like"/>
</dbReference>
<dbReference type="PANTHER" id="PTHR11680:SF35">
    <property type="entry name" value="SERINE HYDROXYMETHYLTRANSFERASE 1"/>
    <property type="match status" value="1"/>
</dbReference>
<dbReference type="GO" id="GO:0032259">
    <property type="term" value="P:methylation"/>
    <property type="evidence" value="ECO:0007669"/>
    <property type="project" value="UniProtKB-KW"/>
</dbReference>
<feature type="binding site" evidence="9">
    <location>
        <begin position="117"/>
        <end position="119"/>
    </location>
    <ligand>
        <name>(6S)-5,6,7,8-tetrahydrofolate</name>
        <dbReference type="ChEBI" id="CHEBI:57453"/>
    </ligand>
</feature>
<accession>A0A7G7G618</accession>
<dbReference type="InterPro" id="IPR015421">
    <property type="entry name" value="PyrdxlP-dep_Trfase_major"/>
</dbReference>
<feature type="site" description="Plays an important role in substrate specificity" evidence="9">
    <location>
        <position position="221"/>
    </location>
</feature>
<dbReference type="GO" id="GO:0004372">
    <property type="term" value="F:glycine hydroxymethyltransferase activity"/>
    <property type="evidence" value="ECO:0007669"/>
    <property type="project" value="UniProtKB-UniRule"/>
</dbReference>
<evidence type="ECO:0000256" key="8">
    <source>
        <dbReference type="ARBA" id="ARBA00022898"/>
    </source>
</evidence>
<evidence type="ECO:0000256" key="5">
    <source>
        <dbReference type="ARBA" id="ARBA00022490"/>
    </source>
</evidence>
<dbReference type="CDD" id="cd00378">
    <property type="entry name" value="SHMT"/>
    <property type="match status" value="1"/>
</dbReference>
<feature type="modified residue" description="N6-(pyridoxal phosphate)lysine" evidence="9 10">
    <location>
        <position position="222"/>
    </location>
</feature>
<evidence type="ECO:0000256" key="1">
    <source>
        <dbReference type="ARBA" id="ARBA00001933"/>
    </source>
</evidence>
<dbReference type="NCBIfam" id="NF000586">
    <property type="entry name" value="PRK00011.1"/>
    <property type="match status" value="1"/>
</dbReference>
<comment type="cofactor">
    <cofactor evidence="1 9 10">
        <name>pyridoxal 5'-phosphate</name>
        <dbReference type="ChEBI" id="CHEBI:597326"/>
    </cofactor>
</comment>
<evidence type="ECO:0000256" key="2">
    <source>
        <dbReference type="ARBA" id="ARBA00004496"/>
    </source>
</evidence>
<evidence type="ECO:0000256" key="7">
    <source>
        <dbReference type="ARBA" id="ARBA00022679"/>
    </source>
</evidence>
<dbReference type="GO" id="GO:0035999">
    <property type="term" value="P:tetrahydrofolate interconversion"/>
    <property type="evidence" value="ECO:0007669"/>
    <property type="project" value="UniProtKB-UniRule"/>
</dbReference>
<dbReference type="InterPro" id="IPR015424">
    <property type="entry name" value="PyrdxlP-dep_Trfase"/>
</dbReference>
<keyword evidence="9" id="KW-0028">Amino-acid biosynthesis</keyword>
<keyword evidence="13" id="KW-1185">Reference proteome</keyword>
<dbReference type="PROSITE" id="PS00096">
    <property type="entry name" value="SHMT"/>
    <property type="match status" value="1"/>
</dbReference>
<sequence length="424" mass="46603">MQKDTAIFNLIQQEKQRQMHGLELIASENFVSEQVMQAMGSELTNKYAEGLPGKRYYGGCEVVDQAEQLAIDRAKELFNAAWVNVQPHSGAQANAAVMLGVINPGDKILGFDLSHGGHLTHGSPVNFSGKLYQPLFYGVEQETGLIDWDKVYDIAVKEKPKLIICGASAYSRDWNYERLREAADAVGALLMADISHPAGLIARGLLNDPFEYCHIVTTTTHKTLRGPRGGMIMMPQDFENPWGLKTPKGDLRMMSSVLDAAVFPGTQGGPLEHVIASKAVSFFEALSDDYLNYIIQVQKNAKALAKALTDRGYQIISGGTDNHLMLIDLRSKGLSGKLAENTLIKADITINKNMVPFDDKSPFVTSGMRIGSAAVTTRGLKEADMERVVALIDEVLTNHDNDSKIASVKQEINAWMQNVPLFNY</sequence>
<keyword evidence="6 9" id="KW-0554">One-carbon metabolism</keyword>
<dbReference type="HAMAP" id="MF_00051">
    <property type="entry name" value="SHMT"/>
    <property type="match status" value="1"/>
</dbReference>
<gene>
    <name evidence="9" type="primary">glyA</name>
    <name evidence="12" type="ORF">HUW51_07625</name>
</gene>
<evidence type="ECO:0000259" key="11">
    <source>
        <dbReference type="Pfam" id="PF00464"/>
    </source>
</evidence>
<dbReference type="AlphaFoldDB" id="A0A7G7G618"/>
<reference evidence="12 13" key="1">
    <citation type="journal article" date="2018" name="Int. J. Syst. Evol. Microbiol.">
        <title>Adhaeribacter swui sp. nov., isolated from wet mud.</title>
        <authorList>
            <person name="Kim D.U."/>
            <person name="Kim K.W."/>
            <person name="Kang M.S."/>
            <person name="Kim J.Y."/>
            <person name="Jang J.H."/>
            <person name="Kim M.K."/>
        </authorList>
    </citation>
    <scope>NUCLEOTIDE SEQUENCE [LARGE SCALE GENOMIC DNA]</scope>
    <source>
        <strain evidence="12 13">KCTC 52873</strain>
    </source>
</reference>
<dbReference type="FunFam" id="3.40.640.10:FF:000001">
    <property type="entry name" value="Serine hydroxymethyltransferase"/>
    <property type="match status" value="1"/>
</dbReference>
<dbReference type="Gene3D" id="3.90.1150.10">
    <property type="entry name" value="Aspartate Aminotransferase, domain 1"/>
    <property type="match status" value="1"/>
</dbReference>
<keyword evidence="7 9" id="KW-0808">Transferase</keyword>
<keyword evidence="12" id="KW-0489">Methyltransferase</keyword>
<dbReference type="EC" id="2.1.2.1" evidence="9"/>
<feature type="binding site" evidence="9">
    <location>
        <begin position="361"/>
        <end position="363"/>
    </location>
    <ligand>
        <name>(6S)-5,6,7,8-tetrahydrofolate</name>
        <dbReference type="ChEBI" id="CHEBI:57453"/>
    </ligand>
</feature>
<dbReference type="UniPathway" id="UPA00288">
    <property type="reaction ID" value="UER01023"/>
</dbReference>
<comment type="pathway">
    <text evidence="9">One-carbon metabolism; tetrahydrofolate interconversion.</text>
</comment>
<dbReference type="SUPFAM" id="SSF53383">
    <property type="entry name" value="PLP-dependent transferases"/>
    <property type="match status" value="1"/>
</dbReference>
<organism evidence="12 13">
    <name type="scientific">Adhaeribacter swui</name>
    <dbReference type="NCBI Taxonomy" id="2086471"/>
    <lineage>
        <taxon>Bacteria</taxon>
        <taxon>Pseudomonadati</taxon>
        <taxon>Bacteroidota</taxon>
        <taxon>Cytophagia</taxon>
        <taxon>Cytophagales</taxon>
        <taxon>Hymenobacteraceae</taxon>
        <taxon>Adhaeribacter</taxon>
    </lineage>
</organism>
<dbReference type="Gene3D" id="3.40.640.10">
    <property type="entry name" value="Type I PLP-dependent aspartate aminotransferase-like (Major domain)"/>
    <property type="match status" value="1"/>
</dbReference>
<dbReference type="KEGG" id="aswu:HUW51_07625"/>
<evidence type="ECO:0000313" key="12">
    <source>
        <dbReference type="EMBL" id="QNF32602.1"/>
    </source>
</evidence>
<dbReference type="GO" id="GO:0008168">
    <property type="term" value="F:methyltransferase activity"/>
    <property type="evidence" value="ECO:0007669"/>
    <property type="project" value="UniProtKB-KW"/>
</dbReference>
<dbReference type="Proteomes" id="UP000515237">
    <property type="component" value="Chromosome"/>
</dbReference>
<evidence type="ECO:0000256" key="9">
    <source>
        <dbReference type="HAMAP-Rule" id="MF_00051"/>
    </source>
</evidence>
<dbReference type="InterPro" id="IPR001085">
    <property type="entry name" value="Ser_HO-MeTrfase"/>
</dbReference>
<dbReference type="Pfam" id="PF00464">
    <property type="entry name" value="SHMT"/>
    <property type="match status" value="1"/>
</dbReference>
<evidence type="ECO:0000256" key="4">
    <source>
        <dbReference type="ARBA" id="ARBA00011738"/>
    </source>
</evidence>
<comment type="subcellular location">
    <subcellularLocation>
        <location evidence="2 9">Cytoplasm</location>
    </subcellularLocation>
</comment>
<evidence type="ECO:0000256" key="6">
    <source>
        <dbReference type="ARBA" id="ARBA00022563"/>
    </source>
</evidence>
<protein>
    <recommendedName>
        <fullName evidence="9">Serine hydroxymethyltransferase</fullName>
        <shortName evidence="9">SHMT</shortName>
        <shortName evidence="9">Serine methylase</shortName>
        <ecNumber evidence="9">2.1.2.1</ecNumber>
    </recommendedName>
</protein>
<dbReference type="InterPro" id="IPR039429">
    <property type="entry name" value="SHMT-like_dom"/>
</dbReference>
<dbReference type="InterPro" id="IPR019798">
    <property type="entry name" value="Ser_HO-MeTrfase_PLP_BS"/>
</dbReference>
<dbReference type="RefSeq" id="WP_185273380.1">
    <property type="nucleotide sequence ID" value="NZ_CP055156.1"/>
</dbReference>